<dbReference type="Gene3D" id="3.40.30.10">
    <property type="entry name" value="Glutaredoxin"/>
    <property type="match status" value="1"/>
</dbReference>
<dbReference type="SUPFAM" id="SSF52833">
    <property type="entry name" value="Thioredoxin-like"/>
    <property type="match status" value="1"/>
</dbReference>
<dbReference type="EMBL" id="BAABGN010000002">
    <property type="protein sequence ID" value="GAA4418357.1"/>
    <property type="molecule type" value="Genomic_DNA"/>
</dbReference>
<reference evidence="2" key="1">
    <citation type="journal article" date="2019" name="Int. J. Syst. Evol. Microbiol.">
        <title>The Global Catalogue of Microorganisms (GCM) 10K type strain sequencing project: providing services to taxonomists for standard genome sequencing and annotation.</title>
        <authorList>
            <consortium name="The Broad Institute Genomics Platform"/>
            <consortium name="The Broad Institute Genome Sequencing Center for Infectious Disease"/>
            <person name="Wu L."/>
            <person name="Ma J."/>
        </authorList>
    </citation>
    <scope>NUCLEOTIDE SEQUENCE [LARGE SCALE GENOMIC DNA]</scope>
    <source>
        <strain evidence="2">JCM 17810</strain>
    </source>
</reference>
<gene>
    <name evidence="1" type="ORF">GCM10023169_07840</name>
</gene>
<evidence type="ECO:0000313" key="2">
    <source>
        <dbReference type="Proteomes" id="UP001500622"/>
    </source>
</evidence>
<proteinExistence type="predicted"/>
<dbReference type="Proteomes" id="UP001500622">
    <property type="component" value="Unassembled WGS sequence"/>
</dbReference>
<dbReference type="InterPro" id="IPR036249">
    <property type="entry name" value="Thioredoxin-like_sf"/>
</dbReference>
<keyword evidence="2" id="KW-1185">Reference proteome</keyword>
<protein>
    <recommendedName>
        <fullName evidence="3">Glutaredoxin family protein</fullName>
    </recommendedName>
</protein>
<evidence type="ECO:0008006" key="3">
    <source>
        <dbReference type="Google" id="ProtNLM"/>
    </source>
</evidence>
<name>A0ABP8KXA0_9MICO</name>
<dbReference type="Pfam" id="PF05768">
    <property type="entry name" value="Glrx-like"/>
    <property type="match status" value="1"/>
</dbReference>
<sequence>MPGVCTSVALPAAQVARRLGRMENPAAPPEARVVLYGRDGCHLCARARDVLERVSAETGEGYVEVDVDTDDDLRERYGELVPVVTVDGVQQGYWRIEGDRVRAALTG</sequence>
<evidence type="ECO:0000313" key="1">
    <source>
        <dbReference type="EMBL" id="GAA4418357.1"/>
    </source>
</evidence>
<comment type="caution">
    <text evidence="1">The sequence shown here is derived from an EMBL/GenBank/DDBJ whole genome shotgun (WGS) entry which is preliminary data.</text>
</comment>
<accession>A0ABP8KXA0</accession>
<dbReference type="InterPro" id="IPR008554">
    <property type="entry name" value="Glutaredoxin-like"/>
</dbReference>
<organism evidence="1 2">
    <name type="scientific">Georgenia halophila</name>
    <dbReference type="NCBI Taxonomy" id="620889"/>
    <lineage>
        <taxon>Bacteria</taxon>
        <taxon>Bacillati</taxon>
        <taxon>Actinomycetota</taxon>
        <taxon>Actinomycetes</taxon>
        <taxon>Micrococcales</taxon>
        <taxon>Bogoriellaceae</taxon>
        <taxon>Georgenia</taxon>
    </lineage>
</organism>